<evidence type="ECO:0000313" key="1">
    <source>
        <dbReference type="EMBL" id="ONI45290.1"/>
    </source>
</evidence>
<dbReference type="Proteomes" id="UP000188637">
    <property type="component" value="Unassembled WGS sequence"/>
</dbReference>
<accession>A0ACC8XIG6</accession>
<comment type="caution">
    <text evidence="1">The sequence shown here is derived from an EMBL/GenBank/DDBJ whole genome shotgun (WGS) entry which is preliminary data.</text>
</comment>
<reference evidence="1" key="1">
    <citation type="submission" date="2016-08" db="EMBL/GenBank/DDBJ databases">
        <authorList>
            <person name="Ngugi D.K."/>
            <person name="Miyake S."/>
            <person name="Stingl U."/>
        </authorList>
    </citation>
    <scope>NUCLEOTIDE SEQUENCE</scope>
    <source>
        <strain evidence="1">SCG-D08WGA-EpuloA1</strain>
    </source>
</reference>
<keyword evidence="2" id="KW-1185">Reference proteome</keyword>
<organism evidence="1 2">
    <name type="scientific">Candidatus Epulonipiscium fishelsonii</name>
    <dbReference type="NCBI Taxonomy" id="77094"/>
    <lineage>
        <taxon>Bacteria</taxon>
        <taxon>Bacillati</taxon>
        <taxon>Bacillota</taxon>
        <taxon>Clostridia</taxon>
        <taxon>Lachnospirales</taxon>
        <taxon>Lachnospiraceae</taxon>
        <taxon>Candidatus Epulonipiscium</taxon>
    </lineage>
</organism>
<proteinExistence type="predicted"/>
<protein>
    <submittedName>
        <fullName evidence="1">Uncharacterized protein</fullName>
    </submittedName>
</protein>
<evidence type="ECO:0000313" key="2">
    <source>
        <dbReference type="Proteomes" id="UP000188637"/>
    </source>
</evidence>
<gene>
    <name evidence="1" type="ORF">AN640_04690</name>
</gene>
<name>A0ACC8XIG6_9FIRM</name>
<sequence>MQNIFNHFDQVGIAVKDIEKTITLMNNIFTWKFSEIILFEPTAIYKEEEIAIKAKLAYCFVNGFKIELIEPISNKSIWQDYLAYKGDGFQHFMIDVDNFEEVKKILEANGGKIVQSGKALKFKGAYWTHFDFIDTLGLCLEIINCLEVGKRYLTEVSPKGNGLFENLIKVGISTEFCEPTTDKNTWQKYFNNTDKKIHYLLFEVDQFELAKEKLEKNNIPIVQDGLSKEYKKWGYFDATKLLGYYIALLSR</sequence>
<dbReference type="EMBL" id="LJHD01000065">
    <property type="protein sequence ID" value="ONI45290.1"/>
    <property type="molecule type" value="Genomic_DNA"/>
</dbReference>